<feature type="transmembrane region" description="Helical" evidence="7">
    <location>
        <begin position="357"/>
        <end position="381"/>
    </location>
</feature>
<feature type="domain" description="SSD" evidence="8">
    <location>
        <begin position="225"/>
        <end position="380"/>
    </location>
</feature>
<feature type="transmembrane region" description="Helical" evidence="7">
    <location>
        <begin position="216"/>
        <end position="235"/>
    </location>
</feature>
<dbReference type="PANTHER" id="PTHR33406">
    <property type="entry name" value="MEMBRANE PROTEIN MJ1562-RELATED"/>
    <property type="match status" value="1"/>
</dbReference>
<dbReference type="OrthoDB" id="2112773at2"/>
<feature type="transmembrane region" description="Helical" evidence="7">
    <location>
        <begin position="282"/>
        <end position="303"/>
    </location>
</feature>
<sequence length="993" mass="106309">MSRAPTFLDRHTLGLSNWLWFALVATLVVAMTPRAARRTIESSANRAEDWLPASYSESADLAWFQRHFSGEAVVVVSWDGCTLGQNDRMRMLAAKLPKARDAEGRQLFTRVLTGPGLVNQLMNDGPGLSRGAAIARLEGALVGPPPAAGADDDERPVGMVAAMSAAASSDNRGMRAALDELERLATEECGVPVASLHVGGPPADNVAIDREGQRTLIRLAGLSGIVGLALTYFCFRSLRLTGLALGVAIAGAALCLAMVYYAGAFEVLVLGLPSPRLGVADAVLMSAPAVVYVLALSGAVHLINYYREERASHGRHGAVERAIASAGLPCVLAALTTAVGLVSLATSDVLPIKKFGLFTSCAVVASVGLLLAVSAAVLHVYPPRLPRRKKTPKRLPGWLDAWRRFVTERHAWVSAIALVALAALGGGVVRTEANVQLLKLIDPSCDLVQDYAWFEANLGKLVPMEVVVRLDESRLRQPDELAEGAHAYRMTMRERAELARRLAGRIETLEPVGRTLSAATFLPPPGDPLGAAGDYAASLAFEQSRDDLAEYVTRERDAEGQPTGAELWRLSARLSALDDVDYGLFVEDLRQRVEPVLSAYRARDRMVAATEGGCRDGRFCLLFRGEREDQTAPADSAEAMLVELLREASGRRDAVAQGNLTRMAGSKATELERLAGQLAAFDAVVCLDRRALLKAQELLGEDAPVTLIDCGTASKDASGGWETGDASITRATYTGIVPLVYKTQRQLIASLKESLLWAVLLIAGVMMIVLRSPMGGLVTMAPNVFPVAVVFGLMGWLGVKLDIGVMMTASVALGVAVDDTLHFTTWFRRGLNDGLSRPEAVRHAFERSAVAMIQTTLIVGIGMAVFMASTFTPTRQFGLLMMVLLSAALVGDLVLLPALLCGPLGKYLVPRRHRPAKIETAEESSPEPIALRIVGEEGDGAELAEPASPEPPTAVPAVAPRVYAPDEPLEPANAELRNKLRNLRRPQRNESAG</sequence>
<gene>
    <name evidence="9" type="primary">ttgB</name>
    <name evidence="9" type="ORF">Mal64_21560</name>
</gene>
<accession>A0A5C5ZMM3</accession>
<dbReference type="PROSITE" id="PS50156">
    <property type="entry name" value="SSD"/>
    <property type="match status" value="1"/>
</dbReference>
<organism evidence="9 10">
    <name type="scientific">Pseudobythopirellula maris</name>
    <dbReference type="NCBI Taxonomy" id="2527991"/>
    <lineage>
        <taxon>Bacteria</taxon>
        <taxon>Pseudomonadati</taxon>
        <taxon>Planctomycetota</taxon>
        <taxon>Planctomycetia</taxon>
        <taxon>Pirellulales</taxon>
        <taxon>Lacipirellulaceae</taxon>
        <taxon>Pseudobythopirellula</taxon>
    </lineage>
</organism>
<keyword evidence="2" id="KW-1003">Cell membrane</keyword>
<name>A0A5C5ZMM3_9BACT</name>
<feature type="transmembrane region" description="Helical" evidence="7">
    <location>
        <begin position="12"/>
        <end position="32"/>
    </location>
</feature>
<dbReference type="InterPro" id="IPR004869">
    <property type="entry name" value="MMPL_dom"/>
</dbReference>
<evidence type="ECO:0000256" key="7">
    <source>
        <dbReference type="SAM" id="Phobius"/>
    </source>
</evidence>
<dbReference type="SUPFAM" id="SSF82866">
    <property type="entry name" value="Multidrug efflux transporter AcrB transmembrane domain"/>
    <property type="match status" value="2"/>
</dbReference>
<evidence type="ECO:0000259" key="8">
    <source>
        <dbReference type="PROSITE" id="PS50156"/>
    </source>
</evidence>
<proteinExistence type="predicted"/>
<feature type="region of interest" description="Disordered" evidence="6">
    <location>
        <begin position="940"/>
        <end position="993"/>
    </location>
</feature>
<dbReference type="Proteomes" id="UP000315440">
    <property type="component" value="Unassembled WGS sequence"/>
</dbReference>
<evidence type="ECO:0000256" key="5">
    <source>
        <dbReference type="ARBA" id="ARBA00023136"/>
    </source>
</evidence>
<evidence type="ECO:0000256" key="1">
    <source>
        <dbReference type="ARBA" id="ARBA00004651"/>
    </source>
</evidence>
<evidence type="ECO:0000256" key="4">
    <source>
        <dbReference type="ARBA" id="ARBA00022989"/>
    </source>
</evidence>
<dbReference type="Pfam" id="PF03176">
    <property type="entry name" value="MMPL"/>
    <property type="match status" value="2"/>
</dbReference>
<feature type="transmembrane region" description="Helical" evidence="7">
    <location>
        <begin position="323"/>
        <end position="345"/>
    </location>
</feature>
<feature type="transmembrane region" description="Helical" evidence="7">
    <location>
        <begin position="777"/>
        <end position="797"/>
    </location>
</feature>
<evidence type="ECO:0000256" key="2">
    <source>
        <dbReference type="ARBA" id="ARBA00022475"/>
    </source>
</evidence>
<dbReference type="AlphaFoldDB" id="A0A5C5ZMM3"/>
<dbReference type="EMBL" id="SJPQ01000002">
    <property type="protein sequence ID" value="TWT88669.1"/>
    <property type="molecule type" value="Genomic_DNA"/>
</dbReference>
<comment type="subcellular location">
    <subcellularLocation>
        <location evidence="1">Cell membrane</location>
        <topology evidence="1">Multi-pass membrane protein</topology>
    </subcellularLocation>
</comment>
<feature type="compositionally biased region" description="Low complexity" evidence="6">
    <location>
        <begin position="955"/>
        <end position="965"/>
    </location>
</feature>
<dbReference type="Gene3D" id="1.20.1640.10">
    <property type="entry name" value="Multidrug efflux transporter AcrB transmembrane domain"/>
    <property type="match status" value="2"/>
</dbReference>
<feature type="transmembrane region" description="Helical" evidence="7">
    <location>
        <begin position="242"/>
        <end position="262"/>
    </location>
</feature>
<keyword evidence="4 7" id="KW-1133">Transmembrane helix</keyword>
<feature type="transmembrane region" description="Helical" evidence="7">
    <location>
        <begin position="877"/>
        <end position="904"/>
    </location>
</feature>
<evidence type="ECO:0000256" key="6">
    <source>
        <dbReference type="SAM" id="MobiDB-lite"/>
    </source>
</evidence>
<evidence type="ECO:0000313" key="10">
    <source>
        <dbReference type="Proteomes" id="UP000315440"/>
    </source>
</evidence>
<reference evidence="9 10" key="1">
    <citation type="submission" date="2019-02" db="EMBL/GenBank/DDBJ databases">
        <title>Deep-cultivation of Planctomycetes and their phenomic and genomic characterization uncovers novel biology.</title>
        <authorList>
            <person name="Wiegand S."/>
            <person name="Jogler M."/>
            <person name="Boedeker C."/>
            <person name="Pinto D."/>
            <person name="Vollmers J."/>
            <person name="Rivas-Marin E."/>
            <person name="Kohn T."/>
            <person name="Peeters S.H."/>
            <person name="Heuer A."/>
            <person name="Rast P."/>
            <person name="Oberbeckmann S."/>
            <person name="Bunk B."/>
            <person name="Jeske O."/>
            <person name="Meyerdierks A."/>
            <person name="Storesund J.E."/>
            <person name="Kallscheuer N."/>
            <person name="Luecker S."/>
            <person name="Lage O.M."/>
            <person name="Pohl T."/>
            <person name="Merkel B.J."/>
            <person name="Hornburger P."/>
            <person name="Mueller R.-W."/>
            <person name="Bruemmer F."/>
            <person name="Labrenz M."/>
            <person name="Spormann A.M."/>
            <person name="Op Den Camp H."/>
            <person name="Overmann J."/>
            <person name="Amann R."/>
            <person name="Jetten M.S.M."/>
            <person name="Mascher T."/>
            <person name="Medema M.H."/>
            <person name="Devos D.P."/>
            <person name="Kaster A.-K."/>
            <person name="Ovreas L."/>
            <person name="Rohde M."/>
            <person name="Galperin M.Y."/>
            <person name="Jogler C."/>
        </authorList>
    </citation>
    <scope>NUCLEOTIDE SEQUENCE [LARGE SCALE GENOMIC DNA]</scope>
    <source>
        <strain evidence="9 10">Mal64</strain>
    </source>
</reference>
<dbReference type="InterPro" id="IPR050545">
    <property type="entry name" value="Mycobact_MmpL"/>
</dbReference>
<comment type="caution">
    <text evidence="9">The sequence shown here is derived from an EMBL/GenBank/DDBJ whole genome shotgun (WGS) entry which is preliminary data.</text>
</comment>
<dbReference type="InterPro" id="IPR000731">
    <property type="entry name" value="SSD"/>
</dbReference>
<keyword evidence="3 7" id="KW-0812">Transmembrane</keyword>
<dbReference type="RefSeq" id="WP_146399920.1">
    <property type="nucleotide sequence ID" value="NZ_SJPQ01000002.1"/>
</dbReference>
<dbReference type="GO" id="GO:0005886">
    <property type="term" value="C:plasma membrane"/>
    <property type="evidence" value="ECO:0007669"/>
    <property type="project" value="UniProtKB-SubCell"/>
</dbReference>
<protein>
    <submittedName>
        <fullName evidence="9">Putative efflux pump membrane transporter TtgB</fullName>
    </submittedName>
</protein>
<keyword evidence="10" id="KW-1185">Reference proteome</keyword>
<dbReference type="PANTHER" id="PTHR33406:SF12">
    <property type="entry name" value="BLR2997 PROTEIN"/>
    <property type="match status" value="1"/>
</dbReference>
<evidence type="ECO:0000313" key="9">
    <source>
        <dbReference type="EMBL" id="TWT88669.1"/>
    </source>
</evidence>
<keyword evidence="5 7" id="KW-0472">Membrane</keyword>
<evidence type="ECO:0000256" key="3">
    <source>
        <dbReference type="ARBA" id="ARBA00022692"/>
    </source>
</evidence>
<feature type="transmembrane region" description="Helical" evidence="7">
    <location>
        <begin position="848"/>
        <end position="871"/>
    </location>
</feature>
<feature type="transmembrane region" description="Helical" evidence="7">
    <location>
        <begin position="754"/>
        <end position="770"/>
    </location>
</feature>